<evidence type="ECO:0000259" key="18">
    <source>
        <dbReference type="Pfam" id="PF00135"/>
    </source>
</evidence>
<evidence type="ECO:0000256" key="5">
    <source>
        <dbReference type="ARBA" id="ARBA00022553"/>
    </source>
</evidence>
<organism evidence="19 20">
    <name type="scientific">Liparis tanakae</name>
    <name type="common">Tanaka's snailfish</name>
    <dbReference type="NCBI Taxonomy" id="230148"/>
    <lineage>
        <taxon>Eukaryota</taxon>
        <taxon>Metazoa</taxon>
        <taxon>Chordata</taxon>
        <taxon>Craniata</taxon>
        <taxon>Vertebrata</taxon>
        <taxon>Euteleostomi</taxon>
        <taxon>Actinopterygii</taxon>
        <taxon>Neopterygii</taxon>
        <taxon>Teleostei</taxon>
        <taxon>Neoteleostei</taxon>
        <taxon>Acanthomorphata</taxon>
        <taxon>Eupercaria</taxon>
        <taxon>Perciformes</taxon>
        <taxon>Cottioidei</taxon>
        <taxon>Cottales</taxon>
        <taxon>Liparidae</taxon>
        <taxon>Liparis</taxon>
    </lineage>
</organism>
<evidence type="ECO:0000256" key="7">
    <source>
        <dbReference type="ARBA" id="ARBA00023157"/>
    </source>
</evidence>
<keyword evidence="8" id="KW-0325">Glycoprotein</keyword>
<evidence type="ECO:0000256" key="10">
    <source>
        <dbReference type="ARBA" id="ARBA00037444"/>
    </source>
</evidence>
<comment type="subcellular location">
    <subcellularLocation>
        <location evidence="1">Secreted</location>
    </subcellularLocation>
</comment>
<dbReference type="PANTHER" id="PTHR43918">
    <property type="entry name" value="ACETYLCHOLINESTERASE"/>
    <property type="match status" value="1"/>
</dbReference>
<evidence type="ECO:0000256" key="12">
    <source>
        <dbReference type="ARBA" id="ARBA00039154"/>
    </source>
</evidence>
<dbReference type="GO" id="GO:0005615">
    <property type="term" value="C:extracellular space"/>
    <property type="evidence" value="ECO:0007669"/>
    <property type="project" value="TreeGrafter"/>
</dbReference>
<sequence>MTPTFVIIAAEAMKEMNSDDLLAQSGSEVTRRDAARPPHGFGMANFSPCTCFPLLPLLLLLLLTVSPATADDLLIETGNGKVQGKMLSVLAGNIRAFLGIPYGKPPLGKLRFNPPEPAENWEGVRDATQFPNSCYQVNAANMSLLLVLMLRVGALGFLTTPADKNLQGNAGLMDQRLALQWVARNIAAFGGDATKVTLSTLLAKLLGSPQASPSEMKACLQQADPMELTLKQYQVLIVPSVVAIPFAPYVDGHFLPDTVKVLISTATSASLITRDEFLTGVSISMGLASNASIDMATFHYTDWTDVNNSQKNRDFLGSLVGDQMIACPALEFARRYSENGGKTFLYSFDHRSTTNVWPEWMGVMHGYEIEFVFGIPLNASMGYTAKEVEMTKKFMKHWANFARTGNPGIGGNWPTFTADKQEYATLNPDPPVEKMKMKAKECQLWNTFLPKVQSVSDELQSCLKANGMLLHCNYSFLLIVFVITLMY</sequence>
<dbReference type="GO" id="GO:0003990">
    <property type="term" value="F:acetylcholinesterase activity"/>
    <property type="evidence" value="ECO:0007669"/>
    <property type="project" value="TreeGrafter"/>
</dbReference>
<evidence type="ECO:0000256" key="11">
    <source>
        <dbReference type="ARBA" id="ARBA00038819"/>
    </source>
</evidence>
<keyword evidence="7" id="KW-1015">Disulfide bond</keyword>
<keyword evidence="5" id="KW-0597">Phosphoprotein</keyword>
<dbReference type="EC" id="3.1.1.8" evidence="12"/>
<evidence type="ECO:0000256" key="15">
    <source>
        <dbReference type="ARBA" id="ARBA00041941"/>
    </source>
</evidence>
<evidence type="ECO:0000256" key="6">
    <source>
        <dbReference type="ARBA" id="ARBA00022801"/>
    </source>
</evidence>
<feature type="domain" description="Carboxylesterase type B" evidence="18">
    <location>
        <begin position="73"/>
        <end position="138"/>
    </location>
</feature>
<evidence type="ECO:0000256" key="3">
    <source>
        <dbReference type="ARBA" id="ARBA00022487"/>
    </source>
</evidence>
<dbReference type="InterPro" id="IPR000997">
    <property type="entry name" value="Cholinesterase"/>
</dbReference>
<proteinExistence type="inferred from homology"/>
<evidence type="ECO:0000256" key="1">
    <source>
        <dbReference type="ARBA" id="ARBA00004613"/>
    </source>
</evidence>
<evidence type="ECO:0000256" key="4">
    <source>
        <dbReference type="ARBA" id="ARBA00022525"/>
    </source>
</evidence>
<evidence type="ECO:0000256" key="13">
    <source>
        <dbReference type="ARBA" id="ARBA00040396"/>
    </source>
</evidence>
<keyword evidence="4" id="KW-0964">Secreted</keyword>
<dbReference type="EMBL" id="SRLO01001933">
    <property type="protein sequence ID" value="TNN34575.1"/>
    <property type="molecule type" value="Genomic_DNA"/>
</dbReference>
<dbReference type="InterPro" id="IPR050654">
    <property type="entry name" value="AChE-related_enzymes"/>
</dbReference>
<keyword evidence="6" id="KW-0378">Hydrolase</keyword>
<evidence type="ECO:0000313" key="19">
    <source>
        <dbReference type="EMBL" id="TNN34575.1"/>
    </source>
</evidence>
<dbReference type="AlphaFoldDB" id="A0A4Z2F0B5"/>
<keyword evidence="20" id="KW-1185">Reference proteome</keyword>
<reference evidence="19 20" key="1">
    <citation type="submission" date="2019-03" db="EMBL/GenBank/DDBJ databases">
        <title>First draft genome of Liparis tanakae, snailfish: a comprehensive survey of snailfish specific genes.</title>
        <authorList>
            <person name="Kim W."/>
            <person name="Song I."/>
            <person name="Jeong J.-H."/>
            <person name="Kim D."/>
            <person name="Kim S."/>
            <person name="Ryu S."/>
            <person name="Song J.Y."/>
            <person name="Lee S.K."/>
        </authorList>
    </citation>
    <scope>NUCLEOTIDE SEQUENCE [LARGE SCALE GENOMIC DNA]</scope>
    <source>
        <tissue evidence="19">Muscle</tissue>
    </source>
</reference>
<comment type="caution">
    <text evidence="19">The sequence shown here is derived from an EMBL/GenBank/DDBJ whole genome shotgun (WGS) entry which is preliminary data.</text>
</comment>
<protein>
    <recommendedName>
        <fullName evidence="13">Cholinesterase</fullName>
        <ecNumber evidence="12">3.1.1.8</ecNumber>
    </recommendedName>
    <alternativeName>
        <fullName evidence="14">Acylcholine acylhydrolase</fullName>
    </alternativeName>
    <alternativeName>
        <fullName evidence="16">Butyrylcholine esterase</fullName>
    </alternativeName>
    <alternativeName>
        <fullName evidence="17">Choline esterase II</fullName>
    </alternativeName>
    <alternativeName>
        <fullName evidence="15">Pseudocholinesterase</fullName>
    </alternativeName>
</protein>
<evidence type="ECO:0000256" key="2">
    <source>
        <dbReference type="ARBA" id="ARBA00005964"/>
    </source>
</evidence>
<dbReference type="PRINTS" id="PR00878">
    <property type="entry name" value="CHOLNESTRASE"/>
</dbReference>
<dbReference type="GO" id="GO:0019695">
    <property type="term" value="P:choline metabolic process"/>
    <property type="evidence" value="ECO:0007669"/>
    <property type="project" value="TreeGrafter"/>
</dbReference>
<comment type="similarity">
    <text evidence="2">Belongs to the type-B carboxylesterase/lipase family.</text>
</comment>
<comment type="catalytic activity">
    <reaction evidence="9">
        <text>an acylcholine + H2O = a carboxylate + choline + H(+)</text>
        <dbReference type="Rhea" id="RHEA:21964"/>
        <dbReference type="ChEBI" id="CHEBI:15354"/>
        <dbReference type="ChEBI" id="CHEBI:15377"/>
        <dbReference type="ChEBI" id="CHEBI:15378"/>
        <dbReference type="ChEBI" id="CHEBI:29067"/>
        <dbReference type="ChEBI" id="CHEBI:35287"/>
        <dbReference type="EC" id="3.1.1.8"/>
    </reaction>
</comment>
<dbReference type="OrthoDB" id="8941096at2759"/>
<evidence type="ECO:0000256" key="8">
    <source>
        <dbReference type="ARBA" id="ARBA00023180"/>
    </source>
</evidence>
<evidence type="ECO:0000256" key="16">
    <source>
        <dbReference type="ARBA" id="ARBA00042339"/>
    </source>
</evidence>
<evidence type="ECO:0000256" key="17">
    <source>
        <dbReference type="ARBA" id="ARBA00042391"/>
    </source>
</evidence>
<dbReference type="SUPFAM" id="SSF53474">
    <property type="entry name" value="alpha/beta-Hydrolases"/>
    <property type="match status" value="1"/>
</dbReference>
<dbReference type="Gene3D" id="3.40.50.1820">
    <property type="entry name" value="alpha/beta hydrolase"/>
    <property type="match status" value="3"/>
</dbReference>
<dbReference type="Pfam" id="PF00135">
    <property type="entry name" value="COesterase"/>
    <property type="match status" value="3"/>
</dbReference>
<evidence type="ECO:0000256" key="9">
    <source>
        <dbReference type="ARBA" id="ARBA00036543"/>
    </source>
</evidence>
<dbReference type="Proteomes" id="UP000314294">
    <property type="component" value="Unassembled WGS sequence"/>
</dbReference>
<comment type="function">
    <text evidence="10">Esterase with broad substrate specificity. Contributes to the inactivation of the neurotransmitter acetylcholine. Can degrade neurotoxic organophosphate esters.</text>
</comment>
<gene>
    <name evidence="19" type="primary">ACHE_1</name>
    <name evidence="19" type="ORF">EYF80_055261</name>
</gene>
<dbReference type="GO" id="GO:0005886">
    <property type="term" value="C:plasma membrane"/>
    <property type="evidence" value="ECO:0007669"/>
    <property type="project" value="TreeGrafter"/>
</dbReference>
<comment type="subunit">
    <text evidence="11">Homotetramer; disulfide-linked. Dimer of dimers.</text>
</comment>
<dbReference type="InterPro" id="IPR002018">
    <property type="entry name" value="CarbesteraseB"/>
</dbReference>
<dbReference type="GO" id="GO:0006581">
    <property type="term" value="P:acetylcholine catabolic process"/>
    <property type="evidence" value="ECO:0007669"/>
    <property type="project" value="TreeGrafter"/>
</dbReference>
<keyword evidence="3" id="KW-0719">Serine esterase</keyword>
<evidence type="ECO:0000313" key="20">
    <source>
        <dbReference type="Proteomes" id="UP000314294"/>
    </source>
</evidence>
<name>A0A4Z2F0B5_9TELE</name>
<feature type="domain" description="Carboxylesterase type B" evidence="18">
    <location>
        <begin position="294"/>
        <end position="445"/>
    </location>
</feature>
<accession>A0A4Z2F0B5</accession>
<dbReference type="PANTHER" id="PTHR43918:SF5">
    <property type="entry name" value="CHOLINESTERASE"/>
    <property type="match status" value="1"/>
</dbReference>
<dbReference type="InterPro" id="IPR029058">
    <property type="entry name" value="AB_hydrolase_fold"/>
</dbReference>
<feature type="domain" description="Carboxylesterase type B" evidence="18">
    <location>
        <begin position="150"/>
        <end position="199"/>
    </location>
</feature>
<evidence type="ECO:0000256" key="14">
    <source>
        <dbReference type="ARBA" id="ARBA00041860"/>
    </source>
</evidence>